<dbReference type="EMBL" id="UZAU01000797">
    <property type="status" value="NOT_ANNOTATED_CDS"/>
    <property type="molecule type" value="Genomic_DNA"/>
</dbReference>
<keyword evidence="4" id="KW-1185">Reference proteome</keyword>
<accession>A0A803QNL1</accession>
<dbReference type="Proteomes" id="UP000596661">
    <property type="component" value="Unassembled WGS sequence"/>
</dbReference>
<feature type="coiled-coil region" evidence="1">
    <location>
        <begin position="33"/>
        <end position="70"/>
    </location>
</feature>
<keyword evidence="1" id="KW-0175">Coiled coil</keyword>
<reference evidence="3" key="1">
    <citation type="submission" date="2021-03" db="UniProtKB">
        <authorList>
            <consortium name="EnsemblPlants"/>
        </authorList>
    </citation>
    <scope>IDENTIFICATION</scope>
</reference>
<protein>
    <submittedName>
        <fullName evidence="3">Uncharacterized protein</fullName>
    </submittedName>
</protein>
<proteinExistence type="predicted"/>
<evidence type="ECO:0000313" key="3">
    <source>
        <dbReference type="EnsemblPlants" id="cds.evm.model.10.387"/>
    </source>
</evidence>
<sequence length="100" mass="11015">MKISTKILPLDFLTPYTPQPEVKKNDHSAKKEVEEAKAAVAKAESYAEELEEKNVLLEKEKADFEEVVEEDLEIILSDGVSPEESSLLSSVTAPANEVLA</sequence>
<dbReference type="AlphaFoldDB" id="A0A803QNL1"/>
<organism evidence="3 4">
    <name type="scientific">Cannabis sativa</name>
    <name type="common">Hemp</name>
    <name type="synonym">Marijuana</name>
    <dbReference type="NCBI Taxonomy" id="3483"/>
    <lineage>
        <taxon>Eukaryota</taxon>
        <taxon>Viridiplantae</taxon>
        <taxon>Streptophyta</taxon>
        <taxon>Embryophyta</taxon>
        <taxon>Tracheophyta</taxon>
        <taxon>Spermatophyta</taxon>
        <taxon>Magnoliopsida</taxon>
        <taxon>eudicotyledons</taxon>
        <taxon>Gunneridae</taxon>
        <taxon>Pentapetalae</taxon>
        <taxon>rosids</taxon>
        <taxon>fabids</taxon>
        <taxon>Rosales</taxon>
        <taxon>Cannabaceae</taxon>
        <taxon>Cannabis</taxon>
    </lineage>
</organism>
<evidence type="ECO:0000313" key="4">
    <source>
        <dbReference type="Proteomes" id="UP000596661"/>
    </source>
</evidence>
<name>A0A803QNL1_CANSA</name>
<evidence type="ECO:0000256" key="1">
    <source>
        <dbReference type="SAM" id="Coils"/>
    </source>
</evidence>
<evidence type="ECO:0000256" key="2">
    <source>
        <dbReference type="SAM" id="MobiDB-lite"/>
    </source>
</evidence>
<dbReference type="EnsemblPlants" id="evm.model.10.387">
    <property type="protein sequence ID" value="cds.evm.model.10.387"/>
    <property type="gene ID" value="evm.TU.10.387"/>
</dbReference>
<feature type="region of interest" description="Disordered" evidence="2">
    <location>
        <begin position="80"/>
        <end position="100"/>
    </location>
</feature>
<feature type="compositionally biased region" description="Low complexity" evidence="2">
    <location>
        <begin position="80"/>
        <end position="91"/>
    </location>
</feature>
<dbReference type="Gramene" id="evm.model.10.387">
    <property type="protein sequence ID" value="cds.evm.model.10.387"/>
    <property type="gene ID" value="evm.TU.10.387"/>
</dbReference>